<accession>A0A7G9WAL3</accession>
<feature type="domain" description="Sporulation stage II protein D amidase enhancer LytB N-terminal" evidence="1">
    <location>
        <begin position="209"/>
        <end position="298"/>
    </location>
</feature>
<sequence length="548" mass="60627">MKGNLITKISMVLIVLFICSSILPTNNAIQIVQAAEREIRVGLYFGSTARANVTLSTDVNTYLKLTDGTETYTVGQYGGNLNIDVNRTGSKNVLPVFSSNNLQAVQQQISDLKGIGFNPILVYDIIWYAVVEPNQYSAISQVIPDLSNNTMPITGFVETSVTGIGPVFYYRQLDARHGIQIHSEGEFIRLYNSNSQRYRGFMEINMISNNFRVINQLNLELYLRGVVPYEMSPSWNVEALKAQAVAARTYAIRNWNKFSSQNFNVCNTVNSQVYHGFSASYETTNVLNAINGTKGEIIVANGIAIDAVYHSHSGGHTENSENVWGGTLSYLRGKPDPFSTRSGSALDSWRYNTVITGVDAFGRQGFKDKLVSANHIPSNFVISDVTLTKMSSNGTPTRVTSMTIHATDGRKVTLNNTQIWNLLYPTSTSIPTSERFWSRMFDVELDAVYSLIETNGKSHSVSNINSQRVLNTNGTVTDLQGSSNLYVLDSDGKVTQVSAVPTRVNFKGSGWGHGVGMSQWGAKRMGDEGYKYDEILKYYYTGVTIRAN</sequence>
<keyword evidence="3" id="KW-1185">Reference proteome</keyword>
<dbReference type="RefSeq" id="WP_213166133.1">
    <property type="nucleotide sequence ID" value="NZ_CP058559.1"/>
</dbReference>
<proteinExistence type="predicted"/>
<dbReference type="InterPro" id="IPR013486">
    <property type="entry name" value="SpoIID/LytB"/>
</dbReference>
<name>A0A7G9WAL3_ALKCA</name>
<dbReference type="GO" id="GO:0030435">
    <property type="term" value="P:sporulation resulting in formation of a cellular spore"/>
    <property type="evidence" value="ECO:0007669"/>
    <property type="project" value="InterPro"/>
</dbReference>
<dbReference type="PANTHER" id="PTHR30032">
    <property type="entry name" value="N-ACETYLMURAMOYL-L-ALANINE AMIDASE-RELATED"/>
    <property type="match status" value="1"/>
</dbReference>
<dbReference type="PANTHER" id="PTHR30032:SF4">
    <property type="entry name" value="AMIDASE ENHANCER"/>
    <property type="match status" value="1"/>
</dbReference>
<protein>
    <submittedName>
        <fullName evidence="2">SpoIID/LytB domain-containing protein</fullName>
    </submittedName>
</protein>
<dbReference type="EMBL" id="CP058559">
    <property type="protein sequence ID" value="QNO15725.1"/>
    <property type="molecule type" value="Genomic_DNA"/>
</dbReference>
<dbReference type="Proteomes" id="UP000516160">
    <property type="component" value="Chromosome"/>
</dbReference>
<dbReference type="GO" id="GO:0030288">
    <property type="term" value="C:outer membrane-bounded periplasmic space"/>
    <property type="evidence" value="ECO:0007669"/>
    <property type="project" value="TreeGrafter"/>
</dbReference>
<evidence type="ECO:0000259" key="1">
    <source>
        <dbReference type="Pfam" id="PF08486"/>
    </source>
</evidence>
<dbReference type="AlphaFoldDB" id="A0A7G9WAL3"/>
<dbReference type="Pfam" id="PF08486">
    <property type="entry name" value="SpoIID"/>
    <property type="match status" value="1"/>
</dbReference>
<gene>
    <name evidence="2" type="ORF">HYG86_13615</name>
</gene>
<evidence type="ECO:0000313" key="3">
    <source>
        <dbReference type="Proteomes" id="UP000516160"/>
    </source>
</evidence>
<dbReference type="InterPro" id="IPR013693">
    <property type="entry name" value="SpoIID/LytB_N"/>
</dbReference>
<evidence type="ECO:0000313" key="2">
    <source>
        <dbReference type="EMBL" id="QNO15725.1"/>
    </source>
</evidence>
<dbReference type="KEGG" id="acae:HYG86_13615"/>
<dbReference type="InterPro" id="IPR051922">
    <property type="entry name" value="Bact_Sporulation_Assoc"/>
</dbReference>
<organism evidence="2 3">
    <name type="scientific">Alkalicella caledoniensis</name>
    <dbReference type="NCBI Taxonomy" id="2731377"/>
    <lineage>
        <taxon>Bacteria</taxon>
        <taxon>Bacillati</taxon>
        <taxon>Bacillota</taxon>
        <taxon>Clostridia</taxon>
        <taxon>Eubacteriales</taxon>
        <taxon>Proteinivoracaceae</taxon>
        <taxon>Alkalicella</taxon>
    </lineage>
</organism>
<reference evidence="2 3" key="1">
    <citation type="submission" date="2020-07" db="EMBL/GenBank/DDBJ databases">
        <title>Alkalicella. sp. LB2 genome.</title>
        <authorList>
            <person name="Postec A."/>
            <person name="Quemeneur M."/>
        </authorList>
    </citation>
    <scope>NUCLEOTIDE SEQUENCE [LARGE SCALE GENOMIC DNA]</scope>
    <source>
        <strain evidence="2 3">LB2</strain>
    </source>
</reference>
<dbReference type="NCBIfam" id="TIGR02669">
    <property type="entry name" value="SpoIID_LytB"/>
    <property type="match status" value="1"/>
</dbReference>